<dbReference type="PANTHER" id="PTHR23155">
    <property type="entry name" value="DISEASE RESISTANCE PROTEIN RP"/>
    <property type="match status" value="1"/>
</dbReference>
<proteinExistence type="inferred from homology"/>
<evidence type="ECO:0000256" key="2">
    <source>
        <dbReference type="ARBA" id="ARBA00022614"/>
    </source>
</evidence>
<comment type="similarity">
    <text evidence="1">Belongs to the disease resistance NB-LRR family.</text>
</comment>
<evidence type="ECO:0000256" key="1">
    <source>
        <dbReference type="ARBA" id="ARBA00008894"/>
    </source>
</evidence>
<dbReference type="PANTHER" id="PTHR23155:SF1076">
    <property type="entry name" value="LEUCINE-RICH REPEAT (LRR) FAMILY PROTEIN-RELATED"/>
    <property type="match status" value="1"/>
</dbReference>
<dbReference type="GO" id="GO:0005524">
    <property type="term" value="F:ATP binding"/>
    <property type="evidence" value="ECO:0007669"/>
    <property type="project" value="UniProtKB-KW"/>
</dbReference>
<dbReference type="InterPro" id="IPR044974">
    <property type="entry name" value="Disease_R_plants"/>
</dbReference>
<gene>
    <name evidence="9" type="ORF">Din_007366</name>
</gene>
<feature type="region of interest" description="Disordered" evidence="7">
    <location>
        <begin position="119"/>
        <end position="141"/>
    </location>
</feature>
<keyword evidence="5" id="KW-0611">Plant defense</keyword>
<evidence type="ECO:0000256" key="7">
    <source>
        <dbReference type="SAM" id="MobiDB-lite"/>
    </source>
</evidence>
<dbReference type="Pfam" id="PF23559">
    <property type="entry name" value="WHD_DRP"/>
    <property type="match status" value="1"/>
</dbReference>
<keyword evidence="2" id="KW-0433">Leucine-rich repeat</keyword>
<dbReference type="InterPro" id="IPR036388">
    <property type="entry name" value="WH-like_DNA-bd_sf"/>
</dbReference>
<dbReference type="GO" id="GO:0098542">
    <property type="term" value="P:defense response to other organism"/>
    <property type="evidence" value="ECO:0007669"/>
    <property type="project" value="TreeGrafter"/>
</dbReference>
<reference evidence="9" key="1">
    <citation type="submission" date="2019-08" db="EMBL/GenBank/DDBJ databases">
        <title>Reference gene set and small RNA set construction with multiple tissues from Davidia involucrata Baill.</title>
        <authorList>
            <person name="Yang H."/>
            <person name="Zhou C."/>
            <person name="Li G."/>
            <person name="Wang J."/>
            <person name="Gao P."/>
            <person name="Wang M."/>
            <person name="Wang R."/>
            <person name="Zhao Y."/>
        </authorList>
    </citation>
    <scope>NUCLEOTIDE SEQUENCE</scope>
    <source>
        <tissue evidence="9">Mixed with DoveR01_LX</tissue>
    </source>
</reference>
<keyword evidence="3" id="KW-0677">Repeat</keyword>
<dbReference type="EMBL" id="GHES01007366">
    <property type="protein sequence ID" value="MPA37925.1"/>
    <property type="molecule type" value="Transcribed_RNA"/>
</dbReference>
<evidence type="ECO:0000313" key="9">
    <source>
        <dbReference type="EMBL" id="MPA37925.1"/>
    </source>
</evidence>
<accession>A0A5B6Z1K7</accession>
<keyword evidence="4" id="KW-0547">Nucleotide-binding</keyword>
<evidence type="ECO:0000259" key="8">
    <source>
        <dbReference type="Pfam" id="PF23559"/>
    </source>
</evidence>
<feature type="domain" description="Disease resistance protein winged helix" evidence="8">
    <location>
        <begin position="184"/>
        <end position="256"/>
    </location>
</feature>
<sequence>MPRKPADTIQILRKRVTEVISRATAPSAEINSKSNDLVNSFQQVQKGLEKMEVLFPKFKLCEEDLRKESNLLEQDIHDEVFDDGNNLTHDDTIIGKKLDSINKTLEKIDSLVTEIHFPATEEKPDRRRDRRDPSSEDEAPEVSKDWMVLGLEENILVSPAMANLQLSYDVLDIRLKLCLLCFAIFPEKAVIKKRPLIYWWIAEGFVTKSKEKKTAEEVGEGIFKEFIKRGLIEPFHYKKNKKSPIVDSCKIHPWIRRMLISVAKRAEFFDFNDSGEFVNDCSKSRRACLALGNKGFSGYNNEQEGGGQRVVDHVQCG</sequence>
<name>A0A5B6Z1K7_DAVIN</name>
<evidence type="ECO:0000256" key="4">
    <source>
        <dbReference type="ARBA" id="ARBA00022741"/>
    </source>
</evidence>
<dbReference type="InterPro" id="IPR058922">
    <property type="entry name" value="WHD_DRP"/>
</dbReference>
<dbReference type="FunFam" id="1.10.10.10:FF:000322">
    <property type="entry name" value="Probable disease resistance protein At1g63360"/>
    <property type="match status" value="1"/>
</dbReference>
<evidence type="ECO:0000256" key="6">
    <source>
        <dbReference type="ARBA" id="ARBA00022840"/>
    </source>
</evidence>
<evidence type="ECO:0000256" key="5">
    <source>
        <dbReference type="ARBA" id="ARBA00022821"/>
    </source>
</evidence>
<organism evidence="9">
    <name type="scientific">Davidia involucrata</name>
    <name type="common">Dove tree</name>
    <dbReference type="NCBI Taxonomy" id="16924"/>
    <lineage>
        <taxon>Eukaryota</taxon>
        <taxon>Viridiplantae</taxon>
        <taxon>Streptophyta</taxon>
        <taxon>Embryophyta</taxon>
        <taxon>Tracheophyta</taxon>
        <taxon>Spermatophyta</taxon>
        <taxon>Magnoliopsida</taxon>
        <taxon>eudicotyledons</taxon>
        <taxon>Gunneridae</taxon>
        <taxon>Pentapetalae</taxon>
        <taxon>asterids</taxon>
        <taxon>Cornales</taxon>
        <taxon>Nyssaceae</taxon>
        <taxon>Davidia</taxon>
    </lineage>
</organism>
<protein>
    <recommendedName>
        <fullName evidence="8">Disease resistance protein winged helix domain-containing protein</fullName>
    </recommendedName>
</protein>
<keyword evidence="6" id="KW-0067">ATP-binding</keyword>
<evidence type="ECO:0000256" key="3">
    <source>
        <dbReference type="ARBA" id="ARBA00022737"/>
    </source>
</evidence>
<dbReference type="Gene3D" id="1.10.10.10">
    <property type="entry name" value="Winged helix-like DNA-binding domain superfamily/Winged helix DNA-binding domain"/>
    <property type="match status" value="1"/>
</dbReference>
<dbReference type="AlphaFoldDB" id="A0A5B6Z1K7"/>
<feature type="compositionally biased region" description="Basic and acidic residues" evidence="7">
    <location>
        <begin position="119"/>
        <end position="134"/>
    </location>
</feature>